<keyword evidence="1" id="KW-0963">Cytoplasm</keyword>
<organism evidence="3 4">
    <name type="scientific">Rotaria sordida</name>
    <dbReference type="NCBI Taxonomy" id="392033"/>
    <lineage>
        <taxon>Eukaryota</taxon>
        <taxon>Metazoa</taxon>
        <taxon>Spiralia</taxon>
        <taxon>Gnathifera</taxon>
        <taxon>Rotifera</taxon>
        <taxon>Eurotatoria</taxon>
        <taxon>Bdelloidea</taxon>
        <taxon>Philodinida</taxon>
        <taxon>Philodinidae</taxon>
        <taxon>Rotaria</taxon>
    </lineage>
</organism>
<evidence type="ECO:0000313" key="3">
    <source>
        <dbReference type="EMBL" id="CAF3807676.1"/>
    </source>
</evidence>
<dbReference type="InterPro" id="IPR011989">
    <property type="entry name" value="ARM-like"/>
</dbReference>
<proteinExistence type="inferred from homology"/>
<dbReference type="GO" id="GO:0005737">
    <property type="term" value="C:cytoplasm"/>
    <property type="evidence" value="ECO:0007669"/>
    <property type="project" value="UniProtKB-SubCell"/>
</dbReference>
<keyword evidence="1" id="KW-0694">RNA-binding</keyword>
<dbReference type="PANTHER" id="PTHR15952:SF11">
    <property type="entry name" value="EXPORTIN-T"/>
    <property type="match status" value="1"/>
</dbReference>
<dbReference type="EMBL" id="CAJOBD010001516">
    <property type="protein sequence ID" value="CAF3807676.1"/>
    <property type="molecule type" value="Genomic_DNA"/>
</dbReference>
<dbReference type="EMBL" id="CAJNOT010002312">
    <property type="protein sequence ID" value="CAF1304838.1"/>
    <property type="molecule type" value="Genomic_DNA"/>
</dbReference>
<dbReference type="InterPro" id="IPR016024">
    <property type="entry name" value="ARM-type_fold"/>
</dbReference>
<keyword evidence="1" id="KW-0820">tRNA-binding</keyword>
<protein>
    <recommendedName>
        <fullName evidence="1">Exportin-T</fullName>
    </recommendedName>
    <alternativeName>
        <fullName evidence="1">Exportin(tRNA)</fullName>
    </alternativeName>
    <alternativeName>
        <fullName evidence="1">tRNA exportin</fullName>
    </alternativeName>
</protein>
<dbReference type="GO" id="GO:0071528">
    <property type="term" value="P:tRNA re-export from nucleus"/>
    <property type="evidence" value="ECO:0007669"/>
    <property type="project" value="UniProtKB-UniRule"/>
</dbReference>
<comment type="subcellular location">
    <subcellularLocation>
        <location evidence="1">Nucleus</location>
    </subcellularLocation>
    <subcellularLocation>
        <location evidence="1">Cytoplasm</location>
    </subcellularLocation>
    <text evidence="1">Shuttles between the nucleus and the cytoplasm.</text>
</comment>
<dbReference type="AlphaFoldDB" id="A0A819C2U8"/>
<dbReference type="SUPFAM" id="SSF48371">
    <property type="entry name" value="ARM repeat"/>
    <property type="match status" value="1"/>
</dbReference>
<dbReference type="PANTHER" id="PTHR15952">
    <property type="entry name" value="EXPORTIN-T/LOS1"/>
    <property type="match status" value="1"/>
</dbReference>
<dbReference type="GO" id="GO:0000049">
    <property type="term" value="F:tRNA binding"/>
    <property type="evidence" value="ECO:0007669"/>
    <property type="project" value="UniProtKB-UniRule"/>
</dbReference>
<gene>
    <name evidence="3" type="ORF">JBS370_LOCUS15677</name>
    <name evidence="2" type="ORF">ZHD862_LOCUS28162</name>
</gene>
<dbReference type="GO" id="GO:0016363">
    <property type="term" value="C:nuclear matrix"/>
    <property type="evidence" value="ECO:0007669"/>
    <property type="project" value="TreeGrafter"/>
</dbReference>
<name>A0A819C2U8_9BILA</name>
<dbReference type="InterPro" id="IPR040017">
    <property type="entry name" value="XPOT"/>
</dbReference>
<keyword evidence="1" id="KW-0813">Transport</keyword>
<evidence type="ECO:0000313" key="2">
    <source>
        <dbReference type="EMBL" id="CAF1304838.1"/>
    </source>
</evidence>
<dbReference type="Proteomes" id="UP000663864">
    <property type="component" value="Unassembled WGS sequence"/>
</dbReference>
<dbReference type="Proteomes" id="UP000663836">
    <property type="component" value="Unassembled WGS sequence"/>
</dbReference>
<sequence length="185" mass="21580">MIDQLSKTNNSNDFFGEQTSKKIPQETMIFTNELFQRVITAVFCSFNPTTTNNDKQYALNFLEDLKENHPLICLTIGFELLKQQTNNESLLHHYGIHLIESIIKHKWTLLKQDEKFLVKEQLFLLIKSSCLSQAFMDPIYIRNALAKCLVEMIKRDCFEKVNTTLDEIVLMTQTIAQIEGLFFLH</sequence>
<comment type="similarity">
    <text evidence="1">Belongs to the exportin family.</text>
</comment>
<keyword evidence="1" id="KW-0539">Nucleus</keyword>
<accession>A0A819C2U8</accession>
<dbReference type="Gene3D" id="1.25.10.10">
    <property type="entry name" value="Leucine-rich Repeat Variant"/>
    <property type="match status" value="1"/>
</dbReference>
<dbReference type="GO" id="GO:0031267">
    <property type="term" value="F:small GTPase binding"/>
    <property type="evidence" value="ECO:0007669"/>
    <property type="project" value="InterPro"/>
</dbReference>
<comment type="function">
    <text evidence="1">tRNA nucleus export receptor which facilitates tRNA translocation across the nuclear pore complex.</text>
</comment>
<reference evidence="3" key="1">
    <citation type="submission" date="2021-02" db="EMBL/GenBank/DDBJ databases">
        <authorList>
            <person name="Nowell W R."/>
        </authorList>
    </citation>
    <scope>NUCLEOTIDE SEQUENCE</scope>
</reference>
<evidence type="ECO:0000313" key="4">
    <source>
        <dbReference type="Proteomes" id="UP000663836"/>
    </source>
</evidence>
<evidence type="ECO:0000256" key="1">
    <source>
        <dbReference type="RuleBase" id="RU366037"/>
    </source>
</evidence>
<dbReference type="GO" id="GO:0005643">
    <property type="term" value="C:nuclear pore"/>
    <property type="evidence" value="ECO:0007669"/>
    <property type="project" value="TreeGrafter"/>
</dbReference>
<comment type="caution">
    <text evidence="3">The sequence shown here is derived from an EMBL/GenBank/DDBJ whole genome shotgun (WGS) entry which is preliminary data.</text>
</comment>